<keyword evidence="2" id="KW-1185">Reference proteome</keyword>
<dbReference type="KEGG" id="fcy:FRACYDRAFT_247532"/>
<proteinExistence type="predicted"/>
<dbReference type="Proteomes" id="UP000095751">
    <property type="component" value="Unassembled WGS sequence"/>
</dbReference>
<reference evidence="1 2" key="1">
    <citation type="submission" date="2016-09" db="EMBL/GenBank/DDBJ databases">
        <title>Extensive genetic diversity and differential bi-allelic expression allows diatom success in the polar Southern Ocean.</title>
        <authorList>
            <consortium name="DOE Joint Genome Institute"/>
            <person name="Mock T."/>
            <person name="Otillar R.P."/>
            <person name="Strauss J."/>
            <person name="Dupont C."/>
            <person name="Frickenhaus S."/>
            <person name="Maumus F."/>
            <person name="Mcmullan M."/>
            <person name="Sanges R."/>
            <person name="Schmutz J."/>
            <person name="Toseland A."/>
            <person name="Valas R."/>
            <person name="Veluchamy A."/>
            <person name="Ward B.J."/>
            <person name="Allen A."/>
            <person name="Barry K."/>
            <person name="Falciatore A."/>
            <person name="Ferrante M."/>
            <person name="Fortunato A.E."/>
            <person name="Gloeckner G."/>
            <person name="Gruber A."/>
            <person name="Hipkin R."/>
            <person name="Janech M."/>
            <person name="Kroth P."/>
            <person name="Leese F."/>
            <person name="Lindquist E."/>
            <person name="Lyon B.R."/>
            <person name="Martin J."/>
            <person name="Mayer C."/>
            <person name="Parker M."/>
            <person name="Quesneville H."/>
            <person name="Raymond J."/>
            <person name="Uhlig C."/>
            <person name="Valentin K.U."/>
            <person name="Worden A.Z."/>
            <person name="Armbrust E.V."/>
            <person name="Bowler C."/>
            <person name="Green B."/>
            <person name="Moulton V."/>
            <person name="Van Oosterhout C."/>
            <person name="Grigoriev I."/>
        </authorList>
    </citation>
    <scope>NUCLEOTIDE SEQUENCE [LARGE SCALE GENOMIC DNA]</scope>
    <source>
        <strain evidence="1 2">CCMP1102</strain>
    </source>
</reference>
<evidence type="ECO:0000313" key="1">
    <source>
        <dbReference type="EMBL" id="OEU10432.1"/>
    </source>
</evidence>
<dbReference type="AlphaFoldDB" id="A0A1E7EWZ9"/>
<accession>A0A1E7EWZ9</accession>
<protein>
    <submittedName>
        <fullName evidence="1">Uncharacterized protein</fullName>
    </submittedName>
</protein>
<gene>
    <name evidence="1" type="ORF">FRACYDRAFT_247532</name>
</gene>
<dbReference type="EMBL" id="KV784372">
    <property type="protein sequence ID" value="OEU10432.1"/>
    <property type="molecule type" value="Genomic_DNA"/>
</dbReference>
<evidence type="ECO:0000313" key="2">
    <source>
        <dbReference type="Proteomes" id="UP000095751"/>
    </source>
</evidence>
<dbReference type="InParanoid" id="A0A1E7EWZ9"/>
<name>A0A1E7EWZ9_9STRA</name>
<sequence length="132" mass="15541">MIRAILAKKKMEEEMENTFHLLDDRALWDMPDRKFEERTVLLDEELGGYVDNDIRSNSDDQKNDAINEAVDIAAVPENRRCPMLNEQMMVQFVCENCNKVARDVDPPLSQCSRCWLVVAYCSREYDYNRKEQ</sequence>
<organism evidence="1 2">
    <name type="scientific">Fragilariopsis cylindrus CCMP1102</name>
    <dbReference type="NCBI Taxonomy" id="635003"/>
    <lineage>
        <taxon>Eukaryota</taxon>
        <taxon>Sar</taxon>
        <taxon>Stramenopiles</taxon>
        <taxon>Ochrophyta</taxon>
        <taxon>Bacillariophyta</taxon>
        <taxon>Bacillariophyceae</taxon>
        <taxon>Bacillariophycidae</taxon>
        <taxon>Bacillariales</taxon>
        <taxon>Bacillariaceae</taxon>
        <taxon>Fragilariopsis</taxon>
    </lineage>
</organism>